<keyword evidence="6" id="KW-1185">Reference proteome</keyword>
<dbReference type="SUPFAM" id="SSF56349">
    <property type="entry name" value="DNA breaking-rejoining enzymes"/>
    <property type="match status" value="1"/>
</dbReference>
<reference evidence="5" key="2">
    <citation type="submission" date="2020-09" db="EMBL/GenBank/DDBJ databases">
        <authorList>
            <person name="Sun Q."/>
            <person name="Ohkuma M."/>
        </authorList>
    </citation>
    <scope>NUCLEOTIDE SEQUENCE</scope>
    <source>
        <strain evidence="5">JCM 3346</strain>
    </source>
</reference>
<keyword evidence="1" id="KW-0233">DNA recombination</keyword>
<dbReference type="GO" id="GO:0015074">
    <property type="term" value="P:DNA integration"/>
    <property type="evidence" value="ECO:0007669"/>
    <property type="project" value="InterPro"/>
</dbReference>
<dbReference type="PROSITE" id="PS51898">
    <property type="entry name" value="TYR_RECOMBINASE"/>
    <property type="match status" value="1"/>
</dbReference>
<evidence type="ECO:0000313" key="5">
    <source>
        <dbReference type="EMBL" id="GGR16658.1"/>
    </source>
</evidence>
<dbReference type="GO" id="GO:0003677">
    <property type="term" value="F:DNA binding"/>
    <property type="evidence" value="ECO:0007669"/>
    <property type="project" value="InterPro"/>
</dbReference>
<dbReference type="RefSeq" id="WP_189083874.1">
    <property type="nucleotide sequence ID" value="NZ_BMRJ01000001.1"/>
</dbReference>
<keyword evidence="2" id="KW-0175">Coiled coil</keyword>
<feature type="domain" description="Tyr recombinase" evidence="4">
    <location>
        <begin position="475"/>
        <end position="693"/>
    </location>
</feature>
<dbReference type="PANTHER" id="PTHR30349">
    <property type="entry name" value="PHAGE INTEGRASE-RELATED"/>
    <property type="match status" value="1"/>
</dbReference>
<feature type="region of interest" description="Disordered" evidence="3">
    <location>
        <begin position="1"/>
        <end position="48"/>
    </location>
</feature>
<sequence length="826" mass="93557">MPDRYPEPRPTELNPNPRQRVAPPPPQAPPATAAAAPDPTSWPASRDSEARLTERLMRTIPASASKSEISGRRGALRMVTGWLAEFPGASWQERWLASGIVDRDDWDQQIVSWYNTRHRTQYLAPHARRGMAWLLALDAVRPSYEWMHRHHERMQGVRRAVFDTRDPIAAARLNAALEAHGKLNSRIAAQKASALAQIARILVRTGKQQVADITIDELLEVRSTAKGIRNNLPSGAAYNAMAWAGFLPDDAPATFTKTRRSTQRTVDELVDRTGIQNQRMRNLFVDYLRARAAALDYVSLQGLAGTLVRNFWCDLERLEPGVDTLDLPAELFARWKESQRTIRYGTKRGRPRTDLGPILLVVRAFYYDLADWAQIDPDRYAGFAAPNPITQADIDGFRKSVRHQRAKSHARTRERLPLLPKLLDTIAATKRWHTAVLEHTRTHQIGQRFTVEGIELARVGAESRAFGGRLLNGVKRAGGLPVRRYDTGELFDAVHAEGTHFWRWAAINVLAETGIRIEELEELTHTALVQYRLPSTGELLPLLQIAPSKTDEERVIPVSPELASVLAEIIGRIRRETGAERLPLLRRWDQAEKRESEPMPFLFQRVFDGERRTINRAWILRHLAKATHDAGFIGDDGEPIVFQNHDLRRMFATDAVKSGLPIHIAAALLGHQDLNTTQRYAAIYEEDVYEHHRSFIDARRALRPAEEYRPPSPEEWEEFLGHYQQRQTEFGLCGRAYGSSCVHDGACLRCALLRPDPKQEGRLLERIANTEARIQEAETQGWLTDLEFLKQTLAGAHRKLDGMRQQLADGATWLGLPTIRPPDVMP</sequence>
<dbReference type="AlphaFoldDB" id="A0A918CD36"/>
<name>A0A918CD36_AGRME</name>
<proteinExistence type="predicted"/>
<dbReference type="InterPro" id="IPR002104">
    <property type="entry name" value="Integrase_catalytic"/>
</dbReference>
<dbReference type="EMBL" id="BMRJ01000001">
    <property type="protein sequence ID" value="GGR16658.1"/>
    <property type="molecule type" value="Genomic_DNA"/>
</dbReference>
<evidence type="ECO:0000313" key="6">
    <source>
        <dbReference type="Proteomes" id="UP000610303"/>
    </source>
</evidence>
<reference evidence="5" key="1">
    <citation type="journal article" date="2014" name="Int. J. Syst. Evol. Microbiol.">
        <title>Complete genome sequence of Corynebacterium casei LMG S-19264T (=DSM 44701T), isolated from a smear-ripened cheese.</title>
        <authorList>
            <consortium name="US DOE Joint Genome Institute (JGI-PGF)"/>
            <person name="Walter F."/>
            <person name="Albersmeier A."/>
            <person name="Kalinowski J."/>
            <person name="Ruckert C."/>
        </authorList>
    </citation>
    <scope>NUCLEOTIDE SEQUENCE</scope>
    <source>
        <strain evidence="5">JCM 3346</strain>
    </source>
</reference>
<dbReference type="Proteomes" id="UP000610303">
    <property type="component" value="Unassembled WGS sequence"/>
</dbReference>
<dbReference type="InterPro" id="IPR011010">
    <property type="entry name" value="DNA_brk_join_enz"/>
</dbReference>
<feature type="compositionally biased region" description="Basic and acidic residues" evidence="3">
    <location>
        <begin position="1"/>
        <end position="10"/>
    </location>
</feature>
<evidence type="ECO:0000256" key="3">
    <source>
        <dbReference type="SAM" id="MobiDB-lite"/>
    </source>
</evidence>
<dbReference type="PANTHER" id="PTHR30349:SF64">
    <property type="entry name" value="PROPHAGE INTEGRASE INTD-RELATED"/>
    <property type="match status" value="1"/>
</dbReference>
<feature type="coiled-coil region" evidence="2">
    <location>
        <begin position="760"/>
        <end position="806"/>
    </location>
</feature>
<evidence type="ECO:0000256" key="2">
    <source>
        <dbReference type="SAM" id="Coils"/>
    </source>
</evidence>
<gene>
    <name evidence="5" type="ORF">GCM10010196_06750</name>
</gene>
<evidence type="ECO:0000256" key="1">
    <source>
        <dbReference type="ARBA" id="ARBA00023172"/>
    </source>
</evidence>
<evidence type="ECO:0000259" key="4">
    <source>
        <dbReference type="PROSITE" id="PS51898"/>
    </source>
</evidence>
<dbReference type="InterPro" id="IPR050090">
    <property type="entry name" value="Tyrosine_recombinase_XerCD"/>
</dbReference>
<protein>
    <submittedName>
        <fullName evidence="5">Integrase</fullName>
    </submittedName>
</protein>
<dbReference type="Pfam" id="PF00589">
    <property type="entry name" value="Phage_integrase"/>
    <property type="match status" value="1"/>
</dbReference>
<dbReference type="InterPro" id="IPR013762">
    <property type="entry name" value="Integrase-like_cat_sf"/>
</dbReference>
<comment type="caution">
    <text evidence="5">The sequence shown here is derived from an EMBL/GenBank/DDBJ whole genome shotgun (WGS) entry which is preliminary data.</text>
</comment>
<dbReference type="CDD" id="cd00397">
    <property type="entry name" value="DNA_BRE_C"/>
    <property type="match status" value="1"/>
</dbReference>
<accession>A0A918CD36</accession>
<feature type="compositionally biased region" description="Low complexity" evidence="3">
    <location>
        <begin position="30"/>
        <end position="45"/>
    </location>
</feature>
<organism evidence="5 6">
    <name type="scientific">Agromyces mediolanus</name>
    <name type="common">Corynebacterium mediolanum</name>
    <dbReference type="NCBI Taxonomy" id="41986"/>
    <lineage>
        <taxon>Bacteria</taxon>
        <taxon>Bacillati</taxon>
        <taxon>Actinomycetota</taxon>
        <taxon>Actinomycetes</taxon>
        <taxon>Micrococcales</taxon>
        <taxon>Microbacteriaceae</taxon>
        <taxon>Agromyces</taxon>
    </lineage>
</organism>
<dbReference type="Gene3D" id="1.10.443.10">
    <property type="entry name" value="Intergrase catalytic core"/>
    <property type="match status" value="1"/>
</dbReference>
<dbReference type="GO" id="GO:0006310">
    <property type="term" value="P:DNA recombination"/>
    <property type="evidence" value="ECO:0007669"/>
    <property type="project" value="UniProtKB-KW"/>
</dbReference>